<dbReference type="Proteomes" id="UP001595975">
    <property type="component" value="Unassembled WGS sequence"/>
</dbReference>
<dbReference type="RefSeq" id="WP_380227062.1">
    <property type="nucleotide sequence ID" value="NZ_JBHSOF010000027.1"/>
</dbReference>
<dbReference type="Gene3D" id="2.20.140.10">
    <property type="entry name" value="WGR domain"/>
    <property type="match status" value="1"/>
</dbReference>
<dbReference type="PROSITE" id="PS51977">
    <property type="entry name" value="WGR"/>
    <property type="match status" value="1"/>
</dbReference>
<dbReference type="SUPFAM" id="SSF142921">
    <property type="entry name" value="WGR domain-like"/>
    <property type="match status" value="1"/>
</dbReference>
<dbReference type="Pfam" id="PF13360">
    <property type="entry name" value="PQQ_2"/>
    <property type="match status" value="1"/>
</dbReference>
<evidence type="ECO:0000259" key="1">
    <source>
        <dbReference type="PROSITE" id="PS51977"/>
    </source>
</evidence>
<sequence length="485" mass="52091">MSATATATGEQSTYLELSEDSGSAHKFYEVTVAGVAVTVTYGRIGESGQTKTTAYPSPEKAAAAAAKKIGEKVRRGYAPAVRGVRQRRAVTRRAIASSRSTARQAPVLWRFRSGAAAFGIFVGEEHAWVGNERGDVYTLTHGGEVTGRYGLPDGVKCIVADDWWIYAGCDDGKVYDLGGKVPRVAYEIAEDVDIYWLDIHDGVLGVADARGGITTVDHEDEFQWRRSAEGTDGWMVRCDSDGVYHGHSRGVSRYAARGGAPVWHTRTDGEVLFGWQEREEVFAGTSRGSVHRLRKADGSEVARYRCDAAVFSCAASPDGRYVFAGDNHSSVYCFDADGTRLWKLGTGCGSAYSMQYRDGRLYLVTTDGSLVCLDAGEAAVRAAEEGRLPQAAEVDGSGWTASVAGAEIESVAVGSAGAAGGIEVECVQDGSRLRVRVVSPGFDATRRVQFPKDIRVPGARYLVAEVLESGSGSFYRARGDIKRLL</sequence>
<evidence type="ECO:0000313" key="3">
    <source>
        <dbReference type="Proteomes" id="UP001595975"/>
    </source>
</evidence>
<dbReference type="InterPro" id="IPR049809">
    <property type="entry name" value="YehF/YfeS-like_WGR"/>
</dbReference>
<dbReference type="EMBL" id="JBHSOF010000027">
    <property type="protein sequence ID" value="MFC5665369.1"/>
    <property type="molecule type" value="Genomic_DNA"/>
</dbReference>
<evidence type="ECO:0000313" key="2">
    <source>
        <dbReference type="EMBL" id="MFC5665369.1"/>
    </source>
</evidence>
<dbReference type="InterPro" id="IPR036930">
    <property type="entry name" value="WGR_dom_sf"/>
</dbReference>
<keyword evidence="3" id="KW-1185">Reference proteome</keyword>
<feature type="domain" description="WGR" evidence="1">
    <location>
        <begin position="1"/>
        <end position="90"/>
    </location>
</feature>
<accession>A0ABW0X8G0</accession>
<protein>
    <submittedName>
        <fullName evidence="2">WGR domain-containing protein</fullName>
    </submittedName>
</protein>
<dbReference type="InterPro" id="IPR002372">
    <property type="entry name" value="PQQ_rpt_dom"/>
</dbReference>
<reference evidence="3" key="1">
    <citation type="journal article" date="2019" name="Int. J. Syst. Evol. Microbiol.">
        <title>The Global Catalogue of Microorganisms (GCM) 10K type strain sequencing project: providing services to taxonomists for standard genome sequencing and annotation.</title>
        <authorList>
            <consortium name="The Broad Institute Genomics Platform"/>
            <consortium name="The Broad Institute Genome Sequencing Center for Infectious Disease"/>
            <person name="Wu L."/>
            <person name="Ma J."/>
        </authorList>
    </citation>
    <scope>NUCLEOTIDE SEQUENCE [LARGE SCALE GENOMIC DNA]</scope>
    <source>
        <strain evidence="3">CGMCC 4.1437</strain>
    </source>
</reference>
<proteinExistence type="predicted"/>
<name>A0ABW0X8G0_9ACTN</name>
<dbReference type="InterPro" id="IPR011047">
    <property type="entry name" value="Quinoprotein_ADH-like_sf"/>
</dbReference>
<organism evidence="2 3">
    <name type="scientific">Kitasatospora misakiensis</name>
    <dbReference type="NCBI Taxonomy" id="67330"/>
    <lineage>
        <taxon>Bacteria</taxon>
        <taxon>Bacillati</taxon>
        <taxon>Actinomycetota</taxon>
        <taxon>Actinomycetes</taxon>
        <taxon>Kitasatosporales</taxon>
        <taxon>Streptomycetaceae</taxon>
        <taxon>Kitasatospora</taxon>
    </lineage>
</organism>
<dbReference type="PANTHER" id="PTHR30634">
    <property type="entry name" value="OUTER MEMBRANE LOLAB LIPOPROTEIN INSERTION APPARATUS"/>
    <property type="match status" value="1"/>
</dbReference>
<dbReference type="InterPro" id="IPR050458">
    <property type="entry name" value="LolB"/>
</dbReference>
<gene>
    <name evidence="2" type="ORF">ACFP3U_20605</name>
</gene>
<dbReference type="CDD" id="cd07996">
    <property type="entry name" value="WGR_MMR_like"/>
    <property type="match status" value="1"/>
</dbReference>
<dbReference type="SUPFAM" id="SSF50998">
    <property type="entry name" value="Quinoprotein alcohol dehydrogenase-like"/>
    <property type="match status" value="1"/>
</dbReference>
<dbReference type="Pfam" id="PF05406">
    <property type="entry name" value="WGR"/>
    <property type="match status" value="1"/>
</dbReference>
<comment type="caution">
    <text evidence="2">The sequence shown here is derived from an EMBL/GenBank/DDBJ whole genome shotgun (WGS) entry which is preliminary data.</text>
</comment>
<dbReference type="Gene3D" id="2.40.10.480">
    <property type="match status" value="1"/>
</dbReference>
<dbReference type="PANTHER" id="PTHR30634:SF13">
    <property type="entry name" value="PROTEIN YEHF"/>
    <property type="match status" value="1"/>
</dbReference>
<dbReference type="InterPro" id="IPR008893">
    <property type="entry name" value="WGR_domain"/>
</dbReference>
<dbReference type="Gene3D" id="2.40.128.630">
    <property type="match status" value="1"/>
</dbReference>
<dbReference type="SMART" id="SM00773">
    <property type="entry name" value="WGR"/>
    <property type="match status" value="1"/>
</dbReference>